<keyword evidence="3" id="KW-0472">Membrane</keyword>
<evidence type="ECO:0000256" key="1">
    <source>
        <dbReference type="ARBA" id="ARBA00012369"/>
    </source>
</evidence>
<gene>
    <name evidence="5" type="primary">LOC102806681</name>
</gene>
<name>A0ABM0MQC3_SACKO</name>
<sequence length="716" mass="85892">MAPYETPFDSRCLNALYRLSWLLIQPCYWSLNRMISCCVSTSGDLSTRGEDPCYERFVYLVVLIPTYLIIFLIFTPTALLGLCSWIILQRYRHPFIYSYYESQCILEDWTDISTRQCFRIGSANISLLPEAIARMNNLECTYWRAKEMAHRLANSQLRPRPKIFIESPSDNELARSSSLYNHMQNHYQYSDVVLTNMENHTSKVHSPDCEDVHIVYNSGYTNNHINGTNSTVRNGGIVKNSQTYDSIRSDTTQDSAYVVNSRMKKSPSAPSMPDGIRQPSRSSTHSEFQGSDFMPMDSNPSISLNACGLSLSEDQSNGDFSPTLAKEDSRTFNEGFSRCQHSVEINFPSQIDFMCFQEVYEPSSAKAFIKKIHPWFSHIIYDVGINSWDSNLFMLNSGLVVASRYPILDADFKYFTHCAREDKAICKGLLMTKVMPRYNYQVMPRYNYQVMPRYYYQVIPRYYYQVMPRYNYQVIPRYYYQVMPRYNYQVMPRYYYQVIPRYYYQVMPRYNYQVIPRYYYQVIPWYYYQVITRYYHQVIPRYYYQVIPMYYHQVIPRYNYQVIPRYYYQVMPRYNYQVIPRYYHQVIPRYYHQVITKRNYQVMPRYNYQLIPVYYYQVMPRYYYQVIPRYYYQVMPRYNYQVRLGKTRDRQRIVGYIAVTQLQAGRDKSFIRLNQMNKITLWLQEFKKKTLCVSDPEDIIAFDVLTGDFNFDNMSP</sequence>
<dbReference type="InterPro" id="IPR038772">
    <property type="entry name" value="Sph/SMPD2-like"/>
</dbReference>
<keyword evidence="3" id="KW-1133">Transmembrane helix</keyword>
<evidence type="ECO:0000313" key="5">
    <source>
        <dbReference type="RefSeq" id="XP_006822214.1"/>
    </source>
</evidence>
<dbReference type="EC" id="3.1.4.12" evidence="1"/>
<dbReference type="Proteomes" id="UP000694865">
    <property type="component" value="Unplaced"/>
</dbReference>
<proteinExistence type="predicted"/>
<dbReference type="GeneID" id="102806681"/>
<dbReference type="InterPro" id="IPR036691">
    <property type="entry name" value="Endo/exonu/phosph_ase_sf"/>
</dbReference>
<dbReference type="SUPFAM" id="SSF56219">
    <property type="entry name" value="DNase I-like"/>
    <property type="match status" value="1"/>
</dbReference>
<dbReference type="PANTHER" id="PTHR16320">
    <property type="entry name" value="SPHINGOMYELINASE FAMILY MEMBER"/>
    <property type="match status" value="1"/>
</dbReference>
<evidence type="ECO:0000256" key="3">
    <source>
        <dbReference type="SAM" id="Phobius"/>
    </source>
</evidence>
<evidence type="ECO:0000256" key="2">
    <source>
        <dbReference type="SAM" id="MobiDB-lite"/>
    </source>
</evidence>
<dbReference type="RefSeq" id="XP_006822214.1">
    <property type="nucleotide sequence ID" value="XM_006822151.1"/>
</dbReference>
<feature type="transmembrane region" description="Helical" evidence="3">
    <location>
        <begin position="57"/>
        <end position="88"/>
    </location>
</feature>
<dbReference type="PANTHER" id="PTHR16320:SF1">
    <property type="entry name" value="SPHINGOMYELINASE DDB_G0288017"/>
    <property type="match status" value="1"/>
</dbReference>
<evidence type="ECO:0000313" key="4">
    <source>
        <dbReference type="Proteomes" id="UP000694865"/>
    </source>
</evidence>
<feature type="region of interest" description="Disordered" evidence="2">
    <location>
        <begin position="262"/>
        <end position="289"/>
    </location>
</feature>
<reference evidence="5" key="1">
    <citation type="submission" date="2025-08" db="UniProtKB">
        <authorList>
            <consortium name="RefSeq"/>
        </authorList>
    </citation>
    <scope>IDENTIFICATION</scope>
    <source>
        <tissue evidence="5">Testes</tissue>
    </source>
</reference>
<keyword evidence="4" id="KW-1185">Reference proteome</keyword>
<keyword evidence="3" id="KW-0812">Transmembrane</keyword>
<protein>
    <recommendedName>
        <fullName evidence="1">sphingomyelin phosphodiesterase</fullName>
        <ecNumber evidence="1">3.1.4.12</ecNumber>
    </recommendedName>
</protein>
<dbReference type="Gene3D" id="3.60.10.10">
    <property type="entry name" value="Endonuclease/exonuclease/phosphatase"/>
    <property type="match status" value="1"/>
</dbReference>
<accession>A0ABM0MQC3</accession>
<feature type="compositionally biased region" description="Polar residues" evidence="2">
    <location>
        <begin position="279"/>
        <end position="289"/>
    </location>
</feature>
<feature type="non-terminal residue" evidence="5">
    <location>
        <position position="716"/>
    </location>
</feature>
<organism evidence="4 5">
    <name type="scientific">Saccoglossus kowalevskii</name>
    <name type="common">Acorn worm</name>
    <dbReference type="NCBI Taxonomy" id="10224"/>
    <lineage>
        <taxon>Eukaryota</taxon>
        <taxon>Metazoa</taxon>
        <taxon>Hemichordata</taxon>
        <taxon>Enteropneusta</taxon>
        <taxon>Harrimaniidae</taxon>
        <taxon>Saccoglossus</taxon>
    </lineage>
</organism>